<dbReference type="InterPro" id="IPR008964">
    <property type="entry name" value="Invasin/intimin_cell_adhesion"/>
</dbReference>
<dbReference type="OMA" id="HNMYEGT"/>
<dbReference type="InterPro" id="IPR055095">
    <property type="entry name" value="NUP210_Ig_C"/>
</dbReference>
<dbReference type="PANTHER" id="PTHR23019">
    <property type="entry name" value="NUCLEAR PORE MEMBRANE GLYCOPROTEIN GP210-RELATED"/>
    <property type="match status" value="1"/>
</dbReference>
<sequence length="1878" mass="210094">MWRPLKILTLLAVCLYSLAEAKSKLNVPRILLPIFREISTSYTLEVTPGIGCYRWSTSRSDLIQVVLEDPHGDCSVNATVIVKTTELMRNTAIVLAEEVDTNEVLRADVIIDVIHSLNIVTTTRELYMEEPPEMFEVRAYDDQGNEFTTLKGVEFKWNIEGMAVDHQPVLKFITFRDSLYETPSTIVNFEKDKQQGHIVLIEGVTTGSARVSVHLPYPEYSHVKLVEVSLVVIVNLILEPVESFILKGDTITYRLLQVKQSRLIEVDPSVSSQYEIQGDSDNLVEIREFTVTGTDLGVVKISLQEKNSEIDTPKLPSSQLTICEPFHINLVMYPIDNWMLVTGSYAVITAELFTRDHHRIHLGPNVEIMITVPPKLFHIERRSKNGSVVYGYGGDSGYDSVKAAVNPLSIGFSEIGPRHNLTTSVTLNVFPRLTLFPEVLFVPWNPTMPRLKVSYVASGGDGVYTWKTGASSVATVLENGVVETRGIGTTCVTVSMTVDPTKFTQAKLYVVEPIAMEIIPYINEVVVGSPVYIHISLSGHYEGTLTPLDYCDHFAYKVEVADNFYYDNSLKQKPKVKNACTVLSIVGKQPGVSKLRVSLRINGIELTSSTLISAFEPLTVNYPKEGKPVVLALGSSSPIVFQNGPNHNFGRVIPSIKYSKQLLTHHDIIERHQLYIFSVMCVNLGETTFKLELKSEPVLKLCKGVIVEAYVTVICAHPRIISLEPSLPSTCSLASTNFVFCQISSKYEWNVILKDDKGNDFDNATSLLFEWIPDKADLISIEKKSPIQLHEVSMYPDVAIPNGHYKMLLTKNKTGQTELRTKLVGFQKSAVNFLNKIYDDYENLLKTIPVLVGKLPVKIVHQITTDPQTISLFTHPNVRAEINISNGSGHIDIAVSPKGLISYTKHGNMIEVKPIQEGSAVLSVKDNCILNTSALVDIKIVELKMIKLEVVEKVVKDTIFTATVSFHGKDNERLTFPPTTMVELVTHLSISSPNIIKLEGVETGEIDYSAGSIMFKLKSLNHGESTLVAKCLDLFSESHIVQVFPSVKISPQSLVLCVGAEIQISVTGGPSHPSRDIQFSVIDNYIVSVDNVGVIKGLHIGKTQVKAMAFNALSEIFSEDSIEVSVIPLSGIRLIAPVSNLLVGNVMPVWVTGVPSQLTPFVIGSINPPLHFQWSVSLPSVLQIYNVFQDANLKLDHDNSLSMRVKALKPGHSHIHVAVSGHSWDGSFIVLNSTIEIQVLSSFHWENPNFVSIPSIIVAPDSQFNIKTNRDLEGPINYRIINLSNSSHRSVTSREFRAENYGVSLVDSFSGRVHVNSQKGNSVIVASYKDYLGELQIISLNVMIRPVHYIMLNIQNKILSPNVLLHSLPQGLYLKLSVTYHDQFGTPFYAAPTQIDAQFNVFDKTNISPHGKDELEITLEKEGNTTLRIYDIIGGFEDYIKLPVRNHIFPSKKTLALDEIVCYTTMGNFNGTWHSDSDTVKIDEYGLAVPMRQGSAVLSFKSVQAGAYISSYLPVEIFPTEMLQLGPLPQNVISNSVEGEVFFVPVLFGTVKNLEEPVKYMPTPCNVNSEVPKFLAFRCEIRFNTLQTSYPIEHLFAVQAKFDFNSGYYGCEIFTLTGPTYNTSIIMANISIRANYYNPTVSPDSLLIHYVPSVFVLHRRIYFEKDVNEKSLFISGIPEVLSQITVDVNNRLLYIVGNPTCDMSRKQCEYKIFIDFFYWKGVKTYEDDYVIISSPLTKQLIKIPLLVDDELDEQTLPQIKDPLKRLILPLITTEERFEDIMYYGLWLLAIFTPLCISYFIFFFTEQSPAALYRLYNTIPNRPIRVPAGFDTPHDLISESLSQYVRPGRRTSPERKQFSYGNTRNLNDSLFMSSGSSEF</sequence>
<dbReference type="InterPro" id="IPR056898">
    <property type="entry name" value="Ig_NUP210_6th"/>
</dbReference>
<feature type="transmembrane region" description="Helical" evidence="9">
    <location>
        <begin position="1780"/>
        <end position="1803"/>
    </location>
</feature>
<evidence type="ECO:0000256" key="3">
    <source>
        <dbReference type="ARBA" id="ARBA00022692"/>
    </source>
</evidence>
<dbReference type="Pfam" id="PF22962">
    <property type="entry name" value="Ig_NUP210_7th"/>
    <property type="match status" value="1"/>
</dbReference>
<name>A0A8I6S595_CIMLE</name>
<protein>
    <recommendedName>
        <fullName evidence="11">BIG2 domain-containing protein</fullName>
    </recommendedName>
</protein>
<dbReference type="SMART" id="SM00635">
    <property type="entry name" value="BID_2"/>
    <property type="match status" value="2"/>
</dbReference>
<comment type="subcellular location">
    <subcellularLocation>
        <location evidence="1">Nucleus membrane</location>
        <topology evidence="1">Single-pass membrane protein</topology>
    </subcellularLocation>
</comment>
<evidence type="ECO:0000313" key="13">
    <source>
        <dbReference type="Proteomes" id="UP000494040"/>
    </source>
</evidence>
<feature type="domain" description="BIG2" evidence="11">
    <location>
        <begin position="1043"/>
        <end position="1119"/>
    </location>
</feature>
<dbReference type="Pfam" id="PF24935">
    <property type="entry name" value="Ig_NUP210_6th"/>
    <property type="match status" value="1"/>
</dbReference>
<evidence type="ECO:0000256" key="5">
    <source>
        <dbReference type="ARBA" id="ARBA00022989"/>
    </source>
</evidence>
<evidence type="ECO:0000256" key="10">
    <source>
        <dbReference type="SAM" id="SignalP"/>
    </source>
</evidence>
<dbReference type="Pfam" id="PF22963">
    <property type="entry name" value="Ig_NUP210_3rd"/>
    <property type="match status" value="1"/>
</dbReference>
<dbReference type="InterPro" id="IPR045197">
    <property type="entry name" value="NUP210-like"/>
</dbReference>
<dbReference type="EnsemblMetazoa" id="XM_014403497.2">
    <property type="protein sequence ID" value="XP_014258983.1"/>
    <property type="gene ID" value="LOC106672231"/>
</dbReference>
<accession>A0A8I6S595</accession>
<evidence type="ECO:0000256" key="9">
    <source>
        <dbReference type="SAM" id="Phobius"/>
    </source>
</evidence>
<dbReference type="Pfam" id="PF24902">
    <property type="entry name" value="Ig_NUP210_9th"/>
    <property type="match status" value="1"/>
</dbReference>
<dbReference type="Pfam" id="PF22959">
    <property type="entry name" value="Ig_NUP210_15th"/>
    <property type="match status" value="1"/>
</dbReference>
<feature type="signal peptide" evidence="10">
    <location>
        <begin position="1"/>
        <end position="21"/>
    </location>
</feature>
<dbReference type="PANTHER" id="PTHR23019:SF0">
    <property type="entry name" value="NUCLEAR PORE MEMBRANE GLYCOPROTEIN 210"/>
    <property type="match status" value="1"/>
</dbReference>
<evidence type="ECO:0000256" key="4">
    <source>
        <dbReference type="ARBA" id="ARBA00022729"/>
    </source>
</evidence>
<dbReference type="Pfam" id="PF22967">
    <property type="entry name" value="Ig_NUP210_1st"/>
    <property type="match status" value="1"/>
</dbReference>
<keyword evidence="8" id="KW-0539">Nucleus</keyword>
<dbReference type="GO" id="GO:0005643">
    <property type="term" value="C:nuclear pore"/>
    <property type="evidence" value="ECO:0007669"/>
    <property type="project" value="TreeGrafter"/>
</dbReference>
<evidence type="ECO:0000259" key="11">
    <source>
        <dbReference type="SMART" id="SM00635"/>
    </source>
</evidence>
<keyword evidence="7" id="KW-0325">Glycoprotein</keyword>
<feature type="chain" id="PRO_5035318473" description="BIG2 domain-containing protein" evidence="10">
    <location>
        <begin position="22"/>
        <end position="1878"/>
    </location>
</feature>
<dbReference type="GO" id="GO:0031965">
    <property type="term" value="C:nuclear membrane"/>
    <property type="evidence" value="ECO:0007669"/>
    <property type="project" value="UniProtKB-SubCell"/>
</dbReference>
<keyword evidence="6 9" id="KW-0472">Membrane</keyword>
<dbReference type="GeneID" id="106672231"/>
<proteinExistence type="inferred from homology"/>
<keyword evidence="4 10" id="KW-0732">Signal</keyword>
<comment type="similarity">
    <text evidence="2">Belongs to the NUP210 family.</text>
</comment>
<dbReference type="InterPro" id="IPR055096">
    <property type="entry name" value="Ig_NUP210_1st"/>
</dbReference>
<keyword evidence="5 9" id="KW-1133">Transmembrane helix</keyword>
<dbReference type="Pfam" id="PF26182">
    <property type="entry name" value="Ig_NUP210_5th"/>
    <property type="match status" value="1"/>
</dbReference>
<evidence type="ECO:0000256" key="2">
    <source>
        <dbReference type="ARBA" id="ARBA00007313"/>
    </source>
</evidence>
<dbReference type="Pfam" id="PF02368">
    <property type="entry name" value="Big_2"/>
    <property type="match status" value="1"/>
</dbReference>
<dbReference type="CTD" id="35512"/>
<dbReference type="Pfam" id="PF22969">
    <property type="entry name" value="Ig_NUP210_2nd"/>
    <property type="match status" value="1"/>
</dbReference>
<dbReference type="InterPro" id="IPR058779">
    <property type="entry name" value="Ig_NUP210_13th"/>
</dbReference>
<dbReference type="InterPro" id="IPR055098">
    <property type="entry name" value="Ig_NUP210_3rd"/>
</dbReference>
<dbReference type="OrthoDB" id="361283at2759"/>
<dbReference type="SUPFAM" id="SSF49373">
    <property type="entry name" value="Invasin/intimin cell-adhesion fragments"/>
    <property type="match status" value="1"/>
</dbReference>
<dbReference type="InterPro" id="IPR056899">
    <property type="entry name" value="Ig_NUP210_9th"/>
</dbReference>
<evidence type="ECO:0000256" key="6">
    <source>
        <dbReference type="ARBA" id="ARBA00023136"/>
    </source>
</evidence>
<dbReference type="Pfam" id="PF24991">
    <property type="entry name" value="Ig_NUP210_4th"/>
    <property type="match status" value="1"/>
</dbReference>
<feature type="domain" description="BIG2" evidence="11">
    <location>
        <begin position="435"/>
        <end position="508"/>
    </location>
</feature>
<dbReference type="Pfam" id="PF26181">
    <property type="entry name" value="Ig_NUP210_13th"/>
    <property type="match status" value="1"/>
</dbReference>
<dbReference type="KEGG" id="clec:106672231"/>
<organism evidence="12 13">
    <name type="scientific">Cimex lectularius</name>
    <name type="common">Bed bug</name>
    <name type="synonym">Acanthia lectularia</name>
    <dbReference type="NCBI Taxonomy" id="79782"/>
    <lineage>
        <taxon>Eukaryota</taxon>
        <taxon>Metazoa</taxon>
        <taxon>Ecdysozoa</taxon>
        <taxon>Arthropoda</taxon>
        <taxon>Hexapoda</taxon>
        <taxon>Insecta</taxon>
        <taxon>Pterygota</taxon>
        <taxon>Neoptera</taxon>
        <taxon>Paraneoptera</taxon>
        <taxon>Hemiptera</taxon>
        <taxon>Heteroptera</taxon>
        <taxon>Panheteroptera</taxon>
        <taxon>Cimicomorpha</taxon>
        <taxon>Cimicidae</taxon>
        <taxon>Cimex</taxon>
    </lineage>
</organism>
<dbReference type="InterPro" id="IPR056897">
    <property type="entry name" value="Ig_NUP210_4th"/>
</dbReference>
<keyword evidence="3 9" id="KW-0812">Transmembrane</keyword>
<dbReference type="Pfam" id="PF22957">
    <property type="entry name" value="NUP210_Ig"/>
    <property type="match status" value="1"/>
</dbReference>
<evidence type="ECO:0000256" key="7">
    <source>
        <dbReference type="ARBA" id="ARBA00023180"/>
    </source>
</evidence>
<evidence type="ECO:0000256" key="1">
    <source>
        <dbReference type="ARBA" id="ARBA00004590"/>
    </source>
</evidence>
<dbReference type="InterPro" id="IPR003343">
    <property type="entry name" value="Big_2"/>
</dbReference>
<dbReference type="InterPro" id="IPR055094">
    <property type="entry name" value="NUP210_Ig15"/>
</dbReference>
<keyword evidence="13" id="KW-1185">Reference proteome</keyword>
<dbReference type="RefSeq" id="XP_014258983.1">
    <property type="nucleotide sequence ID" value="XM_014403497.2"/>
</dbReference>
<dbReference type="Gene3D" id="2.60.40.1080">
    <property type="match status" value="2"/>
</dbReference>
<dbReference type="Proteomes" id="UP000494040">
    <property type="component" value="Unassembled WGS sequence"/>
</dbReference>
<evidence type="ECO:0000313" key="12">
    <source>
        <dbReference type="EnsemblMetazoa" id="XP_014258983.1"/>
    </source>
</evidence>
<reference evidence="12" key="1">
    <citation type="submission" date="2022-01" db="UniProtKB">
        <authorList>
            <consortium name="EnsemblMetazoa"/>
        </authorList>
    </citation>
    <scope>IDENTIFICATION</scope>
</reference>
<evidence type="ECO:0000256" key="8">
    <source>
        <dbReference type="ARBA" id="ARBA00023242"/>
    </source>
</evidence>
<dbReference type="InterPro" id="IPR055097">
    <property type="entry name" value="Ig_NUP210_2nd"/>
</dbReference>
<dbReference type="InterPro" id="IPR055099">
    <property type="entry name" value="Ig_NUP210_7th"/>
</dbReference>